<evidence type="ECO:0000313" key="1">
    <source>
        <dbReference type="EMBL" id="JAD60860.1"/>
    </source>
</evidence>
<proteinExistence type="predicted"/>
<dbReference type="EMBL" id="GBRH01237035">
    <property type="protein sequence ID" value="JAD60860.1"/>
    <property type="molecule type" value="Transcribed_RNA"/>
</dbReference>
<protein>
    <submittedName>
        <fullName evidence="1">Uncharacterized protein</fullName>
    </submittedName>
</protein>
<sequence>MPPYVAEASCASAHANHSFRKSSIRSTTAGAGSAVGTVAPTASGAFAGSPPLSAAVCSSSHFSLAPSHSCHVTQPNHGRGARRGCRYRVTGSALGGWRSALGSKAACGGRRAASRGHHRGRW</sequence>
<name>A0A0A9BI05_ARUDO</name>
<reference evidence="1" key="2">
    <citation type="journal article" date="2015" name="Data Brief">
        <title>Shoot transcriptome of the giant reed, Arundo donax.</title>
        <authorList>
            <person name="Barrero R.A."/>
            <person name="Guerrero F.D."/>
            <person name="Moolhuijzen P."/>
            <person name="Goolsby J.A."/>
            <person name="Tidwell J."/>
            <person name="Bellgard S.E."/>
            <person name="Bellgard M.I."/>
        </authorList>
    </citation>
    <scope>NUCLEOTIDE SEQUENCE</scope>
    <source>
        <tissue evidence="1">Shoot tissue taken approximately 20 cm above the soil surface</tissue>
    </source>
</reference>
<accession>A0A0A9BI05</accession>
<organism evidence="1">
    <name type="scientific">Arundo donax</name>
    <name type="common">Giant reed</name>
    <name type="synonym">Donax arundinaceus</name>
    <dbReference type="NCBI Taxonomy" id="35708"/>
    <lineage>
        <taxon>Eukaryota</taxon>
        <taxon>Viridiplantae</taxon>
        <taxon>Streptophyta</taxon>
        <taxon>Embryophyta</taxon>
        <taxon>Tracheophyta</taxon>
        <taxon>Spermatophyta</taxon>
        <taxon>Magnoliopsida</taxon>
        <taxon>Liliopsida</taxon>
        <taxon>Poales</taxon>
        <taxon>Poaceae</taxon>
        <taxon>PACMAD clade</taxon>
        <taxon>Arundinoideae</taxon>
        <taxon>Arundineae</taxon>
        <taxon>Arundo</taxon>
    </lineage>
</organism>
<dbReference type="AlphaFoldDB" id="A0A0A9BI05"/>
<reference evidence="1" key="1">
    <citation type="submission" date="2014-09" db="EMBL/GenBank/DDBJ databases">
        <authorList>
            <person name="Magalhaes I.L.F."/>
            <person name="Oliveira U."/>
            <person name="Santos F.R."/>
            <person name="Vidigal T.H.D.A."/>
            <person name="Brescovit A.D."/>
            <person name="Santos A.J."/>
        </authorList>
    </citation>
    <scope>NUCLEOTIDE SEQUENCE</scope>
    <source>
        <tissue evidence="1">Shoot tissue taken approximately 20 cm above the soil surface</tissue>
    </source>
</reference>